<evidence type="ECO:0000259" key="7">
    <source>
        <dbReference type="Pfam" id="PF14322"/>
    </source>
</evidence>
<dbReference type="CDD" id="cd08977">
    <property type="entry name" value="SusD"/>
    <property type="match status" value="1"/>
</dbReference>
<evidence type="ECO:0000256" key="4">
    <source>
        <dbReference type="ARBA" id="ARBA00023136"/>
    </source>
</evidence>
<name>A0ABT3CPN0_9BACT</name>
<comment type="subcellular location">
    <subcellularLocation>
        <location evidence="1">Cell outer membrane</location>
    </subcellularLocation>
</comment>
<comment type="caution">
    <text evidence="8">The sequence shown here is derived from an EMBL/GenBank/DDBJ whole genome shotgun (WGS) entry which is preliminary data.</text>
</comment>
<dbReference type="EMBL" id="JAOYOD010000001">
    <property type="protein sequence ID" value="MCV9385228.1"/>
    <property type="molecule type" value="Genomic_DNA"/>
</dbReference>
<dbReference type="Pfam" id="PF07980">
    <property type="entry name" value="SusD_RagB"/>
    <property type="match status" value="1"/>
</dbReference>
<evidence type="ECO:0000256" key="3">
    <source>
        <dbReference type="ARBA" id="ARBA00022729"/>
    </source>
</evidence>
<keyword evidence="5" id="KW-0998">Cell outer membrane</keyword>
<dbReference type="Pfam" id="PF14322">
    <property type="entry name" value="SusD-like_3"/>
    <property type="match status" value="1"/>
</dbReference>
<comment type="similarity">
    <text evidence="2">Belongs to the SusD family.</text>
</comment>
<accession>A0ABT3CPN0</accession>
<dbReference type="Gene3D" id="1.25.40.390">
    <property type="match status" value="1"/>
</dbReference>
<gene>
    <name evidence="8" type="ORF">N7U62_01060</name>
</gene>
<dbReference type="InterPro" id="IPR012944">
    <property type="entry name" value="SusD_RagB_dom"/>
</dbReference>
<feature type="domain" description="SusD-like N-terminal" evidence="7">
    <location>
        <begin position="33"/>
        <end position="239"/>
    </location>
</feature>
<proteinExistence type="inferred from homology"/>
<sequence>MIKGRNTGMKIFEAISKLQWVLVLTVLVSCEDHLDLEPTDAISDQKVFESYAVANTALTGVYDQLSSYTFDGLYLPIMSDIMGEDLMINSVDNWNWFTPVYQMELLPNYSYIDEPWWAGYKVISDASKIIHNVRVIPDATEEQINNMEGQARVLRAYAMYKLTEFYAPSFAADSTALSILIVTEGQDADSENKPRAALYEVYNQIENDLMIATSLLEMEEDKGFFDQRAAKAILARLYLNKRDWAKARDMAKEAHDGLDLMTVNDMYSGYFARNSESIFSIAYTQDDNNVYLSIPSFYWPVGGYSSMRAHNQFVSQFSSQDSRRNLMGRYSELDPNRFVILKFAHNSVVGNAERIAIRASEMHLIEAECEAELGNYTQAQDALYRIQRRANPAATKSTTTGQSLIDEILLERRKELFGEGFRLNDIKRRLLPLQREEDHWVTFNFSSDDEDYYRLTFPIPQSEIDANDKVTDNHQNIGY</sequence>
<organism evidence="8 9">
    <name type="scientific">Reichenbachiella ulvae</name>
    <dbReference type="NCBI Taxonomy" id="2980104"/>
    <lineage>
        <taxon>Bacteria</taxon>
        <taxon>Pseudomonadati</taxon>
        <taxon>Bacteroidota</taxon>
        <taxon>Cytophagia</taxon>
        <taxon>Cytophagales</taxon>
        <taxon>Reichenbachiellaceae</taxon>
        <taxon>Reichenbachiella</taxon>
    </lineage>
</organism>
<keyword evidence="3" id="KW-0732">Signal</keyword>
<evidence type="ECO:0000256" key="1">
    <source>
        <dbReference type="ARBA" id="ARBA00004442"/>
    </source>
</evidence>
<dbReference type="SUPFAM" id="SSF48452">
    <property type="entry name" value="TPR-like"/>
    <property type="match status" value="1"/>
</dbReference>
<dbReference type="PROSITE" id="PS51257">
    <property type="entry name" value="PROKAR_LIPOPROTEIN"/>
    <property type="match status" value="1"/>
</dbReference>
<evidence type="ECO:0000256" key="5">
    <source>
        <dbReference type="ARBA" id="ARBA00023237"/>
    </source>
</evidence>
<dbReference type="Proteomes" id="UP001300692">
    <property type="component" value="Unassembled WGS sequence"/>
</dbReference>
<dbReference type="InterPro" id="IPR033985">
    <property type="entry name" value="SusD-like_N"/>
</dbReference>
<reference evidence="8 9" key="1">
    <citation type="submission" date="2022-10" db="EMBL/GenBank/DDBJ databases">
        <title>Comparative genomics and taxonomic characterization of three novel marine species of genus Reichenbachiella exhibiting antioxidant and polysaccharide degradation activities.</title>
        <authorList>
            <person name="Muhammad N."/>
            <person name="Lee Y.-J."/>
            <person name="Ko J."/>
            <person name="Kim S.-G."/>
        </authorList>
    </citation>
    <scope>NUCLEOTIDE SEQUENCE [LARGE SCALE GENOMIC DNA]</scope>
    <source>
        <strain evidence="8 9">ABR2-5</strain>
    </source>
</reference>
<protein>
    <submittedName>
        <fullName evidence="8">RagB/SusD family nutrient uptake outer membrane protein</fullName>
    </submittedName>
</protein>
<feature type="domain" description="RagB/SusD" evidence="6">
    <location>
        <begin position="330"/>
        <end position="479"/>
    </location>
</feature>
<keyword evidence="4" id="KW-0472">Membrane</keyword>
<keyword evidence="9" id="KW-1185">Reference proteome</keyword>
<evidence type="ECO:0000313" key="8">
    <source>
        <dbReference type="EMBL" id="MCV9385228.1"/>
    </source>
</evidence>
<evidence type="ECO:0000313" key="9">
    <source>
        <dbReference type="Proteomes" id="UP001300692"/>
    </source>
</evidence>
<dbReference type="RefSeq" id="WP_264136021.1">
    <property type="nucleotide sequence ID" value="NZ_JAOYOD010000001.1"/>
</dbReference>
<evidence type="ECO:0000259" key="6">
    <source>
        <dbReference type="Pfam" id="PF07980"/>
    </source>
</evidence>
<evidence type="ECO:0000256" key="2">
    <source>
        <dbReference type="ARBA" id="ARBA00006275"/>
    </source>
</evidence>
<dbReference type="InterPro" id="IPR011990">
    <property type="entry name" value="TPR-like_helical_dom_sf"/>
</dbReference>